<dbReference type="OMA" id="QCSATRI"/>
<keyword evidence="2" id="KW-0812">Transmembrane</keyword>
<evidence type="ECO:0008006" key="5">
    <source>
        <dbReference type="Google" id="ProtNLM"/>
    </source>
</evidence>
<evidence type="ECO:0000256" key="2">
    <source>
        <dbReference type="SAM" id="Phobius"/>
    </source>
</evidence>
<sequence length="536" mass="57443">MSRLADRASTQLTESAGWNFIWSRGTSSCQQVNVTILGGNPPWSLVLAPIGGRPVFWDIAVPTDYDPLLASYVNIPVPFPSGTEYIVFGYDGTGVWADHDLSTELQVVGTGNDKCFSDTVFRPRDFSFSVSGQIESCSTGSHGFEVSWDDEMGEGPYNMTILSLDASYPPFDVPLIGGRSTIGDDSWNVNMTTGTRFTIMMNNGLGRGRGGMGEIYQVQGSKTSCLSSIAPSDTVHSTSAYVPLPPTKVITNSPVSPVDGETSSANSNRGRLVSDTPARDNVTSTSISYDDSGSPNGLSTAAAAGIGAAVATAVLLIGIAFIGYYLHKRPSAPSGGLSRYNAVDLIDSRGPRPFGVNSIEPRIEPFRTSNTNSPPSLRRLSTSRSPTCSPGGYSETILRPLPTSPSSPSHVAQCDPHVGSPTSPSQHSAVRNPRISQKRPDARSMSISSQISRTSVLRSSASSSTPMLSTMESLKLAALEKSPRASMQERRRSEEPRRPPSESEPEYRRHTDAGVSLDGERRVIDLPPLYDDVPRQ</sequence>
<feature type="compositionally biased region" description="Polar residues" evidence="1">
    <location>
        <begin position="281"/>
        <end position="294"/>
    </location>
</feature>
<evidence type="ECO:0000313" key="3">
    <source>
        <dbReference type="EMBL" id="RXK40479.1"/>
    </source>
</evidence>
<dbReference type="Proteomes" id="UP000289152">
    <property type="component" value="Unassembled WGS sequence"/>
</dbReference>
<dbReference type="OrthoDB" id="2563735at2759"/>
<feature type="region of interest" description="Disordered" evidence="1">
    <location>
        <begin position="251"/>
        <end position="294"/>
    </location>
</feature>
<dbReference type="VEuPathDB" id="FungiDB:TREMEDRAFT_65377"/>
<proteinExistence type="predicted"/>
<name>A0A4Q1BRC4_TREME</name>
<dbReference type="EMBL" id="SDIL01000018">
    <property type="protein sequence ID" value="RXK40479.1"/>
    <property type="molecule type" value="Genomic_DNA"/>
</dbReference>
<feature type="compositionally biased region" description="Basic and acidic residues" evidence="1">
    <location>
        <begin position="481"/>
        <end position="524"/>
    </location>
</feature>
<feature type="compositionally biased region" description="Low complexity" evidence="1">
    <location>
        <begin position="443"/>
        <end position="464"/>
    </location>
</feature>
<feature type="compositionally biased region" description="Low complexity" evidence="1">
    <location>
        <begin position="373"/>
        <end position="390"/>
    </location>
</feature>
<organism evidence="3 4">
    <name type="scientific">Tremella mesenterica</name>
    <name type="common">Jelly fungus</name>
    <dbReference type="NCBI Taxonomy" id="5217"/>
    <lineage>
        <taxon>Eukaryota</taxon>
        <taxon>Fungi</taxon>
        <taxon>Dikarya</taxon>
        <taxon>Basidiomycota</taxon>
        <taxon>Agaricomycotina</taxon>
        <taxon>Tremellomycetes</taxon>
        <taxon>Tremellales</taxon>
        <taxon>Tremellaceae</taxon>
        <taxon>Tremella</taxon>
    </lineage>
</organism>
<evidence type="ECO:0000256" key="1">
    <source>
        <dbReference type="SAM" id="MobiDB-lite"/>
    </source>
</evidence>
<accession>A0A4Q1BRC4</accession>
<keyword evidence="2" id="KW-1133">Transmembrane helix</keyword>
<feature type="compositionally biased region" description="Polar residues" evidence="1">
    <location>
        <begin position="251"/>
        <end position="269"/>
    </location>
</feature>
<dbReference type="AlphaFoldDB" id="A0A4Q1BRC4"/>
<reference evidence="3 4" key="1">
    <citation type="submission" date="2016-06" db="EMBL/GenBank/DDBJ databases">
        <title>Evolution of pathogenesis and genome organization in the Tremellales.</title>
        <authorList>
            <person name="Cuomo C."/>
            <person name="Litvintseva A."/>
            <person name="Heitman J."/>
            <person name="Chen Y."/>
            <person name="Sun S."/>
            <person name="Springer D."/>
            <person name="Dromer F."/>
            <person name="Young S."/>
            <person name="Zeng Q."/>
            <person name="Chapman S."/>
            <person name="Gujja S."/>
            <person name="Saif S."/>
            <person name="Birren B."/>
        </authorList>
    </citation>
    <scope>NUCLEOTIDE SEQUENCE [LARGE SCALE GENOMIC DNA]</scope>
    <source>
        <strain evidence="3 4">ATCC 28783</strain>
    </source>
</reference>
<evidence type="ECO:0000313" key="4">
    <source>
        <dbReference type="Proteomes" id="UP000289152"/>
    </source>
</evidence>
<protein>
    <recommendedName>
        <fullName evidence="5">Mid2 domain-containing protein</fullName>
    </recommendedName>
</protein>
<comment type="caution">
    <text evidence="3">The sequence shown here is derived from an EMBL/GenBank/DDBJ whole genome shotgun (WGS) entry which is preliminary data.</text>
</comment>
<keyword evidence="2" id="KW-0472">Membrane</keyword>
<feature type="compositionally biased region" description="Low complexity" evidence="1">
    <location>
        <begin position="400"/>
        <end position="409"/>
    </location>
</feature>
<feature type="transmembrane region" description="Helical" evidence="2">
    <location>
        <begin position="301"/>
        <end position="326"/>
    </location>
</feature>
<gene>
    <name evidence="3" type="ORF">M231_02312</name>
</gene>
<keyword evidence="4" id="KW-1185">Reference proteome</keyword>
<dbReference type="STRING" id="5217.A0A4Q1BRC4"/>
<feature type="region of interest" description="Disordered" evidence="1">
    <location>
        <begin position="350"/>
        <end position="536"/>
    </location>
</feature>
<feature type="compositionally biased region" description="Polar residues" evidence="1">
    <location>
        <begin position="420"/>
        <end position="429"/>
    </location>
</feature>
<dbReference type="InParanoid" id="A0A4Q1BRC4"/>